<comment type="caution">
    <text evidence="1">The sequence shown here is derived from an EMBL/GenBank/DDBJ whole genome shotgun (WGS) entry which is preliminary data.</text>
</comment>
<gene>
    <name evidence="1" type="ORF">FSPOR_9146</name>
</gene>
<sequence length="221" mass="25452">MEKVPNEILGLIIGELFDGQQFDHLRNANLVCRRWNRHAEKYLLGTVRLYLSGGIRAWDRNMGLQVVKSNAQRVIVETCERGFHHDDEDQTIHLLEKLHKQQYGPSLRRAVDGIIEIDHLQAIEVNCYSRCRDMNQHQPGHTRDGESTSEAPLNAIYQAVKQKEERHLQDGMAGMSHIRELKLNSFCDTHPPEALLEGLFKNVDRLHFKIIGEQDLNWGSA</sequence>
<evidence type="ECO:0000313" key="1">
    <source>
        <dbReference type="EMBL" id="RGP62567.1"/>
    </source>
</evidence>
<protein>
    <submittedName>
        <fullName evidence="1">F-box domain-containing protein</fullName>
    </submittedName>
</protein>
<accession>A0A395RR11</accession>
<evidence type="ECO:0000313" key="2">
    <source>
        <dbReference type="Proteomes" id="UP000266152"/>
    </source>
</evidence>
<keyword evidence="2" id="KW-1185">Reference proteome</keyword>
<name>A0A395RR11_FUSSP</name>
<organism evidence="1 2">
    <name type="scientific">Fusarium sporotrichioides</name>
    <dbReference type="NCBI Taxonomy" id="5514"/>
    <lineage>
        <taxon>Eukaryota</taxon>
        <taxon>Fungi</taxon>
        <taxon>Dikarya</taxon>
        <taxon>Ascomycota</taxon>
        <taxon>Pezizomycotina</taxon>
        <taxon>Sordariomycetes</taxon>
        <taxon>Hypocreomycetidae</taxon>
        <taxon>Hypocreales</taxon>
        <taxon>Nectriaceae</taxon>
        <taxon>Fusarium</taxon>
    </lineage>
</organism>
<dbReference type="EMBL" id="PXOF01000144">
    <property type="protein sequence ID" value="RGP62567.1"/>
    <property type="molecule type" value="Genomic_DNA"/>
</dbReference>
<proteinExistence type="predicted"/>
<dbReference type="AlphaFoldDB" id="A0A395RR11"/>
<dbReference type="Proteomes" id="UP000266152">
    <property type="component" value="Unassembled WGS sequence"/>
</dbReference>
<reference evidence="1 2" key="1">
    <citation type="journal article" date="2018" name="PLoS Pathog.">
        <title>Evolution of structural diversity of trichothecenes, a family of toxins produced by plant pathogenic and entomopathogenic fungi.</title>
        <authorList>
            <person name="Proctor R.H."/>
            <person name="McCormick S.P."/>
            <person name="Kim H.S."/>
            <person name="Cardoza R.E."/>
            <person name="Stanley A.M."/>
            <person name="Lindo L."/>
            <person name="Kelly A."/>
            <person name="Brown D.W."/>
            <person name="Lee T."/>
            <person name="Vaughan M.M."/>
            <person name="Alexander N.J."/>
            <person name="Busman M."/>
            <person name="Gutierrez S."/>
        </authorList>
    </citation>
    <scope>NUCLEOTIDE SEQUENCE [LARGE SCALE GENOMIC DNA]</scope>
    <source>
        <strain evidence="1 2">NRRL 3299</strain>
    </source>
</reference>